<reference evidence="2 4" key="1">
    <citation type="submission" date="2019-09" db="EMBL/GenBank/DDBJ databases">
        <authorList>
            <person name="Mazhar S."/>
            <person name="Altermann E."/>
            <person name="Hill C."/>
            <person name="Mcauliffe O."/>
        </authorList>
    </citation>
    <scope>NUCLEOTIDE SEQUENCE [LARGE SCALE GENOMIC DNA]</scope>
    <source>
        <strain evidence="2 4">ATCC 51831</strain>
    </source>
</reference>
<evidence type="ECO:0000313" key="4">
    <source>
        <dbReference type="Proteomes" id="UP000295735"/>
    </source>
</evidence>
<dbReference type="EMBL" id="SCWC02000001">
    <property type="protein sequence ID" value="KAA1042698.1"/>
    <property type="molecule type" value="Genomic_DNA"/>
</dbReference>
<dbReference type="InterPro" id="IPR055571">
    <property type="entry name" value="DUF7147"/>
</dbReference>
<dbReference type="KEGG" id="mequ:KFV11_04175"/>
<name>A0A9Q9F3S0_9STAP</name>
<accession>A0A9Q9F3S0</accession>
<evidence type="ECO:0000259" key="1">
    <source>
        <dbReference type="Pfam" id="PF23648"/>
    </source>
</evidence>
<dbReference type="OrthoDB" id="2427086at2"/>
<protein>
    <recommendedName>
        <fullName evidence="1">DUF7147 domain-containing protein</fullName>
    </recommendedName>
</protein>
<reference evidence="3" key="2">
    <citation type="submission" date="2021-04" db="EMBL/GenBank/DDBJ databases">
        <title>Complete Genome Sequences of Macrococcus spp. from dog and cattle.</title>
        <authorList>
            <person name="Schwendener S."/>
            <person name="Perreten V."/>
        </authorList>
    </citation>
    <scope>NUCLEOTIDE SEQUENCE</scope>
    <source>
        <strain evidence="3">Epi0143-OL</strain>
    </source>
</reference>
<dbReference type="Proteomes" id="UP000295735">
    <property type="component" value="Unassembled WGS sequence"/>
</dbReference>
<organism evidence="3 5">
    <name type="scientific">Macrococcus equipercicus</name>
    <dbReference type="NCBI Taxonomy" id="69967"/>
    <lineage>
        <taxon>Bacteria</taxon>
        <taxon>Bacillati</taxon>
        <taxon>Bacillota</taxon>
        <taxon>Bacilli</taxon>
        <taxon>Bacillales</taxon>
        <taxon>Staphylococcaceae</taxon>
        <taxon>Macrococcus</taxon>
    </lineage>
</organism>
<dbReference type="Proteomes" id="UP001057381">
    <property type="component" value="Chromosome"/>
</dbReference>
<dbReference type="AlphaFoldDB" id="A0A9Q9F3S0"/>
<gene>
    <name evidence="2" type="ORF">ERX35_002115</name>
    <name evidence="3" type="ORF">KFV11_04175</name>
</gene>
<evidence type="ECO:0000313" key="5">
    <source>
        <dbReference type="Proteomes" id="UP001057381"/>
    </source>
</evidence>
<dbReference type="EMBL" id="CP073809">
    <property type="protein sequence ID" value="UTH14564.1"/>
    <property type="molecule type" value="Genomic_DNA"/>
</dbReference>
<sequence>MSQSFIKLGDGYSDFFELEELINYNHDRIHKIVCLHTTLEQKPKTSVLLIMKPTRQGNFQGIYSIFEAIPYPYPKSNKRFDFIKSWAAGQSLPLAELEVKAKHHFFEDALYFNYLTGVLRLQRLLPPMR</sequence>
<evidence type="ECO:0000313" key="2">
    <source>
        <dbReference type="EMBL" id="KAA1042698.1"/>
    </source>
</evidence>
<evidence type="ECO:0000313" key="3">
    <source>
        <dbReference type="EMBL" id="UTH14564.1"/>
    </source>
</evidence>
<feature type="domain" description="DUF7147" evidence="1">
    <location>
        <begin position="1"/>
        <end position="125"/>
    </location>
</feature>
<proteinExistence type="predicted"/>
<dbReference type="Pfam" id="PF23648">
    <property type="entry name" value="DUF7147"/>
    <property type="match status" value="1"/>
</dbReference>
<keyword evidence="4" id="KW-1185">Reference proteome</keyword>
<dbReference type="RefSeq" id="WP_149458249.1">
    <property type="nucleotide sequence ID" value="NZ_CP073809.1"/>
</dbReference>